<dbReference type="GO" id="GO:0012505">
    <property type="term" value="C:endomembrane system"/>
    <property type="evidence" value="ECO:0007669"/>
    <property type="project" value="UniProtKB-SubCell"/>
</dbReference>
<keyword evidence="2 13" id="KW-0813">Transport</keyword>
<dbReference type="GO" id="GO:0045259">
    <property type="term" value="C:proton-transporting ATP synthase complex"/>
    <property type="evidence" value="ECO:0007669"/>
    <property type="project" value="UniProtKB-KW"/>
</dbReference>
<reference evidence="15 16" key="1">
    <citation type="submission" date="2018-07" db="EMBL/GenBank/DDBJ databases">
        <title>a novel species of Sphingomonas isolated from the rhizosphere soil of Araceae plant.</title>
        <authorList>
            <person name="Zhiyong W."/>
            <person name="Qinglan Z."/>
            <person name="Zhiwei F."/>
            <person name="Ding X."/>
            <person name="Gejiao W."/>
            <person name="Shixue Z."/>
        </authorList>
    </citation>
    <scope>NUCLEOTIDE SEQUENCE [LARGE SCALE GENOMIC DNA]</scope>
    <source>
        <strain evidence="15 16">WZY 27</strain>
    </source>
</reference>
<evidence type="ECO:0000313" key="15">
    <source>
        <dbReference type="EMBL" id="RDE06942.1"/>
    </source>
</evidence>
<evidence type="ECO:0000256" key="9">
    <source>
        <dbReference type="ARBA" id="ARBA00023310"/>
    </source>
</evidence>
<evidence type="ECO:0000256" key="10">
    <source>
        <dbReference type="ARBA" id="ARBA00025198"/>
    </source>
</evidence>
<dbReference type="InterPro" id="IPR002146">
    <property type="entry name" value="ATP_synth_b/b'su_bac/chlpt"/>
</dbReference>
<evidence type="ECO:0000256" key="6">
    <source>
        <dbReference type="ARBA" id="ARBA00022989"/>
    </source>
</evidence>
<keyword evidence="5 13" id="KW-0375">Hydrogen ion transport</keyword>
<keyword evidence="3 13" id="KW-0138">CF(0)</keyword>
<comment type="function">
    <text evidence="11">Component of the F(0) channel, it forms part of the peripheral stalk, linking F(1) to F(0). The b'-subunit is a diverged and duplicated form of b found in plants and photosynthetic bacteria.</text>
</comment>
<comment type="subcellular location">
    <subcellularLocation>
        <location evidence="13">Cell membrane</location>
        <topology evidence="13">Single-pass membrane protein</topology>
    </subcellularLocation>
    <subcellularLocation>
        <location evidence="12">Endomembrane system</location>
        <topology evidence="12">Single-pass membrane protein</topology>
    </subcellularLocation>
</comment>
<keyword evidence="16" id="KW-1185">Reference proteome</keyword>
<sequence>MPQLSQIGEIYASQAFWLAIVFALIYFGIGKAMVPKIERTMEDRSARISGDLAAAQAARDKVRGDEEAYQRGLDSGRSRALQLTGEAKAQASAAAEARVKAADAAAEARASEAAARIAATKRSALAEIEGATADAVTEIVAKLSGVTIDRAVAEQKVKAELAHG</sequence>
<evidence type="ECO:0000256" key="12">
    <source>
        <dbReference type="ARBA" id="ARBA00037847"/>
    </source>
</evidence>
<comment type="caution">
    <text evidence="15">The sequence shown here is derived from an EMBL/GenBank/DDBJ whole genome shotgun (WGS) entry which is preliminary data.</text>
</comment>
<gene>
    <name evidence="13" type="primary">atpF</name>
    <name evidence="15" type="ORF">DVW87_04535</name>
</gene>
<evidence type="ECO:0000256" key="8">
    <source>
        <dbReference type="ARBA" id="ARBA00023136"/>
    </source>
</evidence>
<evidence type="ECO:0000256" key="5">
    <source>
        <dbReference type="ARBA" id="ARBA00022781"/>
    </source>
</evidence>
<feature type="transmembrane region" description="Helical" evidence="13">
    <location>
        <begin position="15"/>
        <end position="34"/>
    </location>
</feature>
<accession>A0A369W0X7</accession>
<name>A0A369W0X7_9SPHN</name>
<keyword evidence="13" id="KW-1003">Cell membrane</keyword>
<evidence type="ECO:0000256" key="13">
    <source>
        <dbReference type="HAMAP-Rule" id="MF_01398"/>
    </source>
</evidence>
<dbReference type="GO" id="GO:0046933">
    <property type="term" value="F:proton-transporting ATP synthase activity, rotational mechanism"/>
    <property type="evidence" value="ECO:0007669"/>
    <property type="project" value="UniProtKB-UniRule"/>
</dbReference>
<comment type="function">
    <text evidence="10 13">F(1)F(0) ATP synthase produces ATP from ADP in the presence of a proton or sodium gradient. F-type ATPases consist of two structural domains, F(1) containing the extramembraneous catalytic core and F(0) containing the membrane proton channel, linked together by a central stalk and a peripheral stalk. During catalysis, ATP synthesis in the catalytic domain of F(1) is coupled via a rotary mechanism of the central stalk subunits to proton translocation.</text>
</comment>
<protein>
    <recommendedName>
        <fullName evidence="13">ATP synthase subunit b</fullName>
    </recommendedName>
    <alternativeName>
        <fullName evidence="13">ATP synthase F(0) sector subunit b</fullName>
    </alternativeName>
    <alternativeName>
        <fullName evidence="13">ATPase subunit I</fullName>
    </alternativeName>
    <alternativeName>
        <fullName evidence="13">F-type ATPase subunit b</fullName>
        <shortName evidence="13">F-ATPase subunit b</shortName>
    </alternativeName>
</protein>
<keyword evidence="9 13" id="KW-0066">ATP synthesis</keyword>
<dbReference type="HAMAP" id="MF_01398">
    <property type="entry name" value="ATP_synth_b_bprime"/>
    <property type="match status" value="1"/>
</dbReference>
<dbReference type="InterPro" id="IPR050059">
    <property type="entry name" value="ATP_synthase_B_chain"/>
</dbReference>
<dbReference type="GO" id="GO:0005886">
    <property type="term" value="C:plasma membrane"/>
    <property type="evidence" value="ECO:0007669"/>
    <property type="project" value="UniProtKB-SubCell"/>
</dbReference>
<keyword evidence="4 13" id="KW-0812">Transmembrane</keyword>
<evidence type="ECO:0000256" key="2">
    <source>
        <dbReference type="ARBA" id="ARBA00022448"/>
    </source>
</evidence>
<evidence type="ECO:0000256" key="7">
    <source>
        <dbReference type="ARBA" id="ARBA00023065"/>
    </source>
</evidence>
<keyword evidence="7 13" id="KW-0406">Ion transport</keyword>
<evidence type="ECO:0000256" key="14">
    <source>
        <dbReference type="RuleBase" id="RU003848"/>
    </source>
</evidence>
<evidence type="ECO:0000256" key="1">
    <source>
        <dbReference type="ARBA" id="ARBA00005513"/>
    </source>
</evidence>
<evidence type="ECO:0000313" key="16">
    <source>
        <dbReference type="Proteomes" id="UP000253918"/>
    </source>
</evidence>
<dbReference type="OrthoDB" id="9805716at2"/>
<organism evidence="15 16">
    <name type="scientific">Sphingomonas aracearum</name>
    <dbReference type="NCBI Taxonomy" id="2283317"/>
    <lineage>
        <taxon>Bacteria</taxon>
        <taxon>Pseudomonadati</taxon>
        <taxon>Pseudomonadota</taxon>
        <taxon>Alphaproteobacteria</taxon>
        <taxon>Sphingomonadales</taxon>
        <taxon>Sphingomonadaceae</taxon>
        <taxon>Sphingomonas</taxon>
    </lineage>
</organism>
<evidence type="ECO:0000256" key="11">
    <source>
        <dbReference type="ARBA" id="ARBA00025614"/>
    </source>
</evidence>
<dbReference type="GO" id="GO:0046961">
    <property type="term" value="F:proton-transporting ATPase activity, rotational mechanism"/>
    <property type="evidence" value="ECO:0007669"/>
    <property type="project" value="TreeGrafter"/>
</dbReference>
<dbReference type="EMBL" id="QQNB01000001">
    <property type="protein sequence ID" value="RDE06942.1"/>
    <property type="molecule type" value="Genomic_DNA"/>
</dbReference>
<dbReference type="PANTHER" id="PTHR33445">
    <property type="entry name" value="ATP SYNTHASE SUBUNIT B', CHLOROPLASTIC"/>
    <property type="match status" value="1"/>
</dbReference>
<proteinExistence type="inferred from homology"/>
<comment type="similarity">
    <text evidence="1 13 14">Belongs to the ATPase B chain family.</text>
</comment>
<dbReference type="AlphaFoldDB" id="A0A369W0X7"/>
<keyword evidence="6 13" id="KW-1133">Transmembrane helix</keyword>
<comment type="subunit">
    <text evidence="13">F-type ATPases have 2 components, F(1) - the catalytic core - and F(0) - the membrane proton channel. F(1) has five subunits: alpha(3), beta(3), gamma(1), delta(1), epsilon(1). F(0) has three main subunits: a(1), b(2) and c(10-14). The alpha and beta chains form an alternating ring which encloses part of the gamma chain. F(1) is attached to F(0) by a central stalk formed by the gamma and epsilon chains, while a peripheral stalk is formed by the delta and b chains.</text>
</comment>
<keyword evidence="8 13" id="KW-0472">Membrane</keyword>
<dbReference type="PANTHER" id="PTHR33445:SF1">
    <property type="entry name" value="ATP SYNTHASE SUBUNIT B"/>
    <property type="match status" value="1"/>
</dbReference>
<dbReference type="RefSeq" id="WP_114686522.1">
    <property type="nucleotide sequence ID" value="NZ_QQNB01000001.1"/>
</dbReference>
<dbReference type="Proteomes" id="UP000253918">
    <property type="component" value="Unassembled WGS sequence"/>
</dbReference>
<dbReference type="Pfam" id="PF00430">
    <property type="entry name" value="ATP-synt_B"/>
    <property type="match status" value="1"/>
</dbReference>
<evidence type="ECO:0000256" key="4">
    <source>
        <dbReference type="ARBA" id="ARBA00022692"/>
    </source>
</evidence>
<evidence type="ECO:0000256" key="3">
    <source>
        <dbReference type="ARBA" id="ARBA00022547"/>
    </source>
</evidence>